<comment type="caution">
    <text evidence="1">The sequence shown here is derived from an EMBL/GenBank/DDBJ whole genome shotgun (WGS) entry which is preliminary data.</text>
</comment>
<evidence type="ECO:0000313" key="1">
    <source>
        <dbReference type="EMBL" id="GME80317.1"/>
    </source>
</evidence>
<dbReference type="Proteomes" id="UP001165064">
    <property type="component" value="Unassembled WGS sequence"/>
</dbReference>
<dbReference type="EMBL" id="BSXS01003010">
    <property type="protein sequence ID" value="GME80317.1"/>
    <property type="molecule type" value="Genomic_DNA"/>
</dbReference>
<evidence type="ECO:0000313" key="2">
    <source>
        <dbReference type="Proteomes" id="UP001165064"/>
    </source>
</evidence>
<name>A0ACB5T3R8_AMBMO</name>
<accession>A0ACB5T3R8</accession>
<gene>
    <name evidence="1" type="ORF">Amon02_000440500</name>
</gene>
<proteinExistence type="predicted"/>
<protein>
    <submittedName>
        <fullName evidence="1">Unnamed protein product</fullName>
    </submittedName>
</protein>
<keyword evidence="2" id="KW-1185">Reference proteome</keyword>
<reference evidence="1" key="1">
    <citation type="submission" date="2023-04" db="EMBL/GenBank/DDBJ databases">
        <title>Ambrosiozyma monospora NBRC 10751.</title>
        <authorList>
            <person name="Ichikawa N."/>
            <person name="Sato H."/>
            <person name="Tonouchi N."/>
        </authorList>
    </citation>
    <scope>NUCLEOTIDE SEQUENCE</scope>
    <source>
        <strain evidence="1">NBRC 10751</strain>
    </source>
</reference>
<organism evidence="1 2">
    <name type="scientific">Ambrosiozyma monospora</name>
    <name type="common">Yeast</name>
    <name type="synonym">Endomycopsis monosporus</name>
    <dbReference type="NCBI Taxonomy" id="43982"/>
    <lineage>
        <taxon>Eukaryota</taxon>
        <taxon>Fungi</taxon>
        <taxon>Dikarya</taxon>
        <taxon>Ascomycota</taxon>
        <taxon>Saccharomycotina</taxon>
        <taxon>Pichiomycetes</taxon>
        <taxon>Pichiales</taxon>
        <taxon>Pichiaceae</taxon>
        <taxon>Ambrosiozyma</taxon>
    </lineage>
</organism>
<sequence length="453" mass="52684">MLLSLLSRHRRKRHLLLALTAVCIVLFLYWSSPDKQSHNNIHLSVSKDINKDTKKSNEVDDLTFDIPVESPLPSSYFEKYEDDADEPNNELEELEELKDDDEEEDIESAIPSPSPKPVKHFAKNLLKNSDVSVSPVELVPTKKSYLGIDPRTNQHYLRLVQKHGDEFINWPQEKKCKTYFDELYNFDPHWEVPAFKEPTTDLTLVRIINNMKHLNVFVHCYSDENAKLSDSPVWQNISQQVFPYLSNIMPTFVRWTGEQVYGHPDMSLFSDDEDSVPSLDKLQHTLLKIKQRQQKSPIPENVSFPSYYKSKINGKGIVISTSDKFLNDTVTLIRNLRTVGNKLPIQLIHRGDLSLDSQAALVKEARREDIYYSEDLFSKLKAMNHKDFDPTFPKADIWFVDVSDCLATGFEKEFKLFYNKLLAYLFTSFEEIIILDCDIEVWFPKLEMNFLSF</sequence>